<dbReference type="PANTHER" id="PTHR36844:SF1">
    <property type="entry name" value="PROTEASE PRSW"/>
    <property type="match status" value="1"/>
</dbReference>
<evidence type="ECO:0000256" key="10">
    <source>
        <dbReference type="SAM" id="Phobius"/>
    </source>
</evidence>
<dbReference type="PANTHER" id="PTHR36844">
    <property type="entry name" value="PROTEASE PRSW"/>
    <property type="match status" value="1"/>
</dbReference>
<feature type="transmembrane region" description="Helical" evidence="10">
    <location>
        <begin position="6"/>
        <end position="22"/>
    </location>
</feature>
<name>A0A1G1ZQS1_9BACT</name>
<keyword evidence="4" id="KW-1003">Cell membrane</keyword>
<evidence type="ECO:0000313" key="11">
    <source>
        <dbReference type="EMBL" id="OGY66147.1"/>
    </source>
</evidence>
<sequence length="226" mass="25147">MIFLISIILGLLPSFAWLLFFLQEDRRQPEPRKLIIYTFIAGAAVTFLVLQMQIFFNIFGPKIGVQTLSPIALFSMAAIEEVFKFGAVYFVIKGRKEFDEPIDAMIYLIVAALGFAAVENIASVVQSNGFEVNIGPLETTALRFVGATLLHALSSGLVGYYWARSIIARSGYFAAIAAGLFWATLLHSIFNYLIIKFEPLSLATVFLIFMAVIVLVDFEKLKKLQA</sequence>
<dbReference type="InterPro" id="IPR026898">
    <property type="entry name" value="PrsW"/>
</dbReference>
<comment type="caution">
    <text evidence="11">The sequence shown here is derived from an EMBL/GenBank/DDBJ whole genome shotgun (WGS) entry which is preliminary data.</text>
</comment>
<evidence type="ECO:0000256" key="4">
    <source>
        <dbReference type="ARBA" id="ARBA00022475"/>
    </source>
</evidence>
<dbReference type="AlphaFoldDB" id="A0A1G1ZQS1"/>
<evidence type="ECO:0000256" key="6">
    <source>
        <dbReference type="ARBA" id="ARBA00022692"/>
    </source>
</evidence>
<feature type="transmembrane region" description="Helical" evidence="10">
    <location>
        <begin position="172"/>
        <end position="194"/>
    </location>
</feature>
<evidence type="ECO:0000256" key="5">
    <source>
        <dbReference type="ARBA" id="ARBA00022670"/>
    </source>
</evidence>
<keyword evidence="9 10" id="KW-0472">Membrane</keyword>
<dbReference type="Proteomes" id="UP000177942">
    <property type="component" value="Unassembled WGS sequence"/>
</dbReference>
<proteinExistence type="inferred from homology"/>
<feature type="transmembrane region" description="Helical" evidence="10">
    <location>
        <begin position="104"/>
        <end position="122"/>
    </location>
</feature>
<dbReference type="PIRSF" id="PIRSF016933">
    <property type="entry name" value="PrsW"/>
    <property type="match status" value="1"/>
</dbReference>
<comment type="similarity">
    <text evidence="2">Belongs to the protease PrsW family.</text>
</comment>
<gene>
    <name evidence="11" type="ORF">A3A16_02455</name>
</gene>
<dbReference type="GO" id="GO:0006508">
    <property type="term" value="P:proteolysis"/>
    <property type="evidence" value="ECO:0007669"/>
    <property type="project" value="UniProtKB-KW"/>
</dbReference>
<feature type="transmembrane region" description="Helical" evidence="10">
    <location>
        <begin position="142"/>
        <end position="163"/>
    </location>
</feature>
<reference evidence="11 12" key="1">
    <citation type="journal article" date="2016" name="Nat. Commun.">
        <title>Thousands of microbial genomes shed light on interconnected biogeochemical processes in an aquifer system.</title>
        <authorList>
            <person name="Anantharaman K."/>
            <person name="Brown C.T."/>
            <person name="Hug L.A."/>
            <person name="Sharon I."/>
            <person name="Castelle C.J."/>
            <person name="Probst A.J."/>
            <person name="Thomas B.C."/>
            <person name="Singh A."/>
            <person name="Wilkins M.J."/>
            <person name="Karaoz U."/>
            <person name="Brodie E.L."/>
            <person name="Williams K.H."/>
            <person name="Hubbard S.S."/>
            <person name="Banfield J.F."/>
        </authorList>
    </citation>
    <scope>NUCLEOTIDE SEQUENCE [LARGE SCALE GENOMIC DNA]</scope>
</reference>
<dbReference type="STRING" id="1798407.A3A16_02455"/>
<dbReference type="GO" id="GO:0005886">
    <property type="term" value="C:plasma membrane"/>
    <property type="evidence" value="ECO:0007669"/>
    <property type="project" value="UniProtKB-SubCell"/>
</dbReference>
<accession>A0A1G1ZQS1</accession>
<feature type="transmembrane region" description="Helical" evidence="10">
    <location>
        <begin position="34"/>
        <end position="59"/>
    </location>
</feature>
<dbReference type="GO" id="GO:0008233">
    <property type="term" value="F:peptidase activity"/>
    <property type="evidence" value="ECO:0007669"/>
    <property type="project" value="UniProtKB-KW"/>
</dbReference>
<dbReference type="EMBL" id="MHJJ01000004">
    <property type="protein sequence ID" value="OGY66147.1"/>
    <property type="molecule type" value="Genomic_DNA"/>
</dbReference>
<feature type="transmembrane region" description="Helical" evidence="10">
    <location>
        <begin position="200"/>
        <end position="218"/>
    </location>
</feature>
<feature type="transmembrane region" description="Helical" evidence="10">
    <location>
        <begin position="71"/>
        <end position="92"/>
    </location>
</feature>
<protein>
    <recommendedName>
        <fullName evidence="3">Protease PrsW</fullName>
    </recommendedName>
</protein>
<evidence type="ECO:0000256" key="8">
    <source>
        <dbReference type="ARBA" id="ARBA00022989"/>
    </source>
</evidence>
<evidence type="ECO:0000256" key="3">
    <source>
        <dbReference type="ARBA" id="ARBA00018997"/>
    </source>
</evidence>
<evidence type="ECO:0000256" key="7">
    <source>
        <dbReference type="ARBA" id="ARBA00022801"/>
    </source>
</evidence>
<keyword evidence="5" id="KW-0645">Protease</keyword>
<keyword evidence="8 10" id="KW-1133">Transmembrane helix</keyword>
<keyword evidence="6 10" id="KW-0812">Transmembrane</keyword>
<evidence type="ECO:0000256" key="2">
    <source>
        <dbReference type="ARBA" id="ARBA00009165"/>
    </source>
</evidence>
<dbReference type="Pfam" id="PF13367">
    <property type="entry name" value="PrsW-protease"/>
    <property type="match status" value="1"/>
</dbReference>
<organism evidence="11 12">
    <name type="scientific">Candidatus Harrisonbacteria bacterium RIFCSPLOWO2_01_FULL_44_18</name>
    <dbReference type="NCBI Taxonomy" id="1798407"/>
    <lineage>
        <taxon>Bacteria</taxon>
        <taxon>Candidatus Harrisoniibacteriota</taxon>
    </lineage>
</organism>
<comment type="subcellular location">
    <subcellularLocation>
        <location evidence="1">Cell membrane</location>
        <topology evidence="1">Multi-pass membrane protein</topology>
    </subcellularLocation>
</comment>
<evidence type="ECO:0000256" key="9">
    <source>
        <dbReference type="ARBA" id="ARBA00023136"/>
    </source>
</evidence>
<evidence type="ECO:0000313" key="12">
    <source>
        <dbReference type="Proteomes" id="UP000177942"/>
    </source>
</evidence>
<keyword evidence="7" id="KW-0378">Hydrolase</keyword>
<evidence type="ECO:0000256" key="1">
    <source>
        <dbReference type="ARBA" id="ARBA00004651"/>
    </source>
</evidence>
<dbReference type="InterPro" id="IPR023596">
    <property type="entry name" value="Peptidase_PrsW_arch/bac"/>
</dbReference>